<evidence type="ECO:0000256" key="1">
    <source>
        <dbReference type="ARBA" id="ARBA00004141"/>
    </source>
</evidence>
<feature type="transmembrane region" description="Helical" evidence="3">
    <location>
        <begin position="235"/>
        <end position="256"/>
    </location>
</feature>
<dbReference type="InterPro" id="IPR036259">
    <property type="entry name" value="MFS_trans_sf"/>
</dbReference>
<keyword evidence="3" id="KW-0812">Transmembrane</keyword>
<dbReference type="InterPro" id="IPR011701">
    <property type="entry name" value="MFS"/>
</dbReference>
<evidence type="ECO:0000313" key="5">
    <source>
        <dbReference type="Proteomes" id="UP000315783"/>
    </source>
</evidence>
<dbReference type="GO" id="GO:0022857">
    <property type="term" value="F:transmembrane transporter activity"/>
    <property type="evidence" value="ECO:0007669"/>
    <property type="project" value="InterPro"/>
</dbReference>
<protein>
    <submittedName>
        <fullName evidence="4">Major facilitator superfamily transporter protein</fullName>
    </submittedName>
</protein>
<feature type="transmembrane region" description="Helical" evidence="3">
    <location>
        <begin position="131"/>
        <end position="149"/>
    </location>
</feature>
<dbReference type="EMBL" id="SPUK01000040">
    <property type="protein sequence ID" value="TQV90052.1"/>
    <property type="molecule type" value="Genomic_DNA"/>
</dbReference>
<keyword evidence="3" id="KW-0472">Membrane</keyword>
<dbReference type="AlphaFoldDB" id="A0A545UKR3"/>
<feature type="transmembrane region" description="Helical" evidence="3">
    <location>
        <begin position="268"/>
        <end position="289"/>
    </location>
</feature>
<proteinExistence type="inferred from homology"/>
<dbReference type="Pfam" id="PF07690">
    <property type="entry name" value="MFS_1"/>
    <property type="match status" value="1"/>
</dbReference>
<comment type="subcellular location">
    <subcellularLocation>
        <location evidence="1">Membrane</location>
        <topology evidence="1">Multi-pass membrane protein</topology>
    </subcellularLocation>
</comment>
<name>A0A545UKR3_9HYPO</name>
<accession>A0A545UKR3</accession>
<dbReference type="InterPro" id="IPR050327">
    <property type="entry name" value="Proton-linked_MCT"/>
</dbReference>
<feature type="transmembrane region" description="Helical" evidence="3">
    <location>
        <begin position="72"/>
        <end position="94"/>
    </location>
</feature>
<evidence type="ECO:0000256" key="3">
    <source>
        <dbReference type="SAM" id="Phobius"/>
    </source>
</evidence>
<comment type="similarity">
    <text evidence="2">Belongs to the major facilitator superfamily. Monocarboxylate porter (TC 2.A.1.13) family.</text>
</comment>
<feature type="transmembrane region" description="Helical" evidence="3">
    <location>
        <begin position="326"/>
        <end position="344"/>
    </location>
</feature>
<feature type="transmembrane region" description="Helical" evidence="3">
    <location>
        <begin position="411"/>
        <end position="431"/>
    </location>
</feature>
<comment type="caution">
    <text evidence="4">The sequence shown here is derived from an EMBL/GenBank/DDBJ whole genome shotgun (WGS) entry which is preliminary data.</text>
</comment>
<feature type="transmembrane region" description="Helical" evidence="3">
    <location>
        <begin position="161"/>
        <end position="184"/>
    </location>
</feature>
<evidence type="ECO:0000256" key="2">
    <source>
        <dbReference type="ARBA" id="ARBA00006727"/>
    </source>
</evidence>
<feature type="transmembrane region" description="Helical" evidence="3">
    <location>
        <begin position="190"/>
        <end position="210"/>
    </location>
</feature>
<evidence type="ECO:0000313" key="4">
    <source>
        <dbReference type="EMBL" id="TQV90052.1"/>
    </source>
</evidence>
<keyword evidence="3" id="KW-1133">Transmembrane helix</keyword>
<dbReference type="Proteomes" id="UP000315783">
    <property type="component" value="Unassembled WGS sequence"/>
</dbReference>
<feature type="transmembrane region" description="Helical" evidence="3">
    <location>
        <begin position="101"/>
        <end position="119"/>
    </location>
</feature>
<reference evidence="4 5" key="1">
    <citation type="journal article" date="2019" name="Appl. Microbiol. Biotechnol.">
        <title>Genome sequence of Isaria javanica and comparative genome analysis insights into family S53 peptidase evolution in fungal entomopathogens.</title>
        <authorList>
            <person name="Lin R."/>
            <person name="Zhang X."/>
            <person name="Xin B."/>
            <person name="Zou M."/>
            <person name="Gao Y."/>
            <person name="Qin F."/>
            <person name="Hu Q."/>
            <person name="Xie B."/>
            <person name="Cheng X."/>
        </authorList>
    </citation>
    <scope>NUCLEOTIDE SEQUENCE [LARGE SCALE GENOMIC DNA]</scope>
    <source>
        <strain evidence="4 5">IJ1G</strain>
    </source>
</reference>
<dbReference type="PANTHER" id="PTHR11360">
    <property type="entry name" value="MONOCARBOXYLATE TRANSPORTER"/>
    <property type="match status" value="1"/>
</dbReference>
<feature type="transmembrane region" description="Helical" evidence="3">
    <location>
        <begin position="301"/>
        <end position="320"/>
    </location>
</feature>
<dbReference type="PANTHER" id="PTHR11360:SF287">
    <property type="entry name" value="MFS MONOCARBOXYLATE TRANSPORTER"/>
    <property type="match status" value="1"/>
</dbReference>
<dbReference type="SUPFAM" id="SSF103473">
    <property type="entry name" value="MFS general substrate transporter"/>
    <property type="match status" value="1"/>
</dbReference>
<organism evidence="4 5">
    <name type="scientific">Cordyceps javanica</name>
    <dbReference type="NCBI Taxonomy" id="43265"/>
    <lineage>
        <taxon>Eukaryota</taxon>
        <taxon>Fungi</taxon>
        <taxon>Dikarya</taxon>
        <taxon>Ascomycota</taxon>
        <taxon>Pezizomycotina</taxon>
        <taxon>Sordariomycetes</taxon>
        <taxon>Hypocreomycetidae</taxon>
        <taxon>Hypocreales</taxon>
        <taxon>Cordycipitaceae</taxon>
        <taxon>Cordyceps</taxon>
    </lineage>
</organism>
<dbReference type="Gene3D" id="1.20.1250.20">
    <property type="entry name" value="MFS general substrate transporter like domains"/>
    <property type="match status" value="2"/>
</dbReference>
<keyword evidence="5" id="KW-1185">Reference proteome</keyword>
<sequence>MTDTLVELHAPKSRSEDRTVANGLIRNTELQPTRTEFSLPPVDSGKDAWLFLAACWVVEAVTFGFGSGNTAAIGSTTMGLLYIATPFVLVVCRLFPRHARWFTLLGLVIASMALVASSFCTTVPQLVVTQGIMYGLGGCMAYCPCTLYINEWFVKRKGMAYGIVWSAAGFGGTVLPLMIEAMLAKLGFQVAVRICAGVLFAAAAPLSFLVKPRLPIASNPHTRPFSMQFVKSKLFILYQLANVVEATGYFLPSIYLPTYASTTLGASGFLSTLTIILLNLATTMGLIIMGTLSDKLPVDSCMLLSAVGSATSVLLLWGLATSLPVLYVFCIFYGLFAGSWASIWPGIMREIAYKADGDGDGRPNYADPVMVQGHLCVGRGVGNMISGPLSGALVQGMPWQGKVMGGFGSGYGGLIVYTGVTALVSGANFVINSLKLL</sequence>
<gene>
    <name evidence="4" type="ORF">IF1G_11279</name>
</gene>
<dbReference type="GO" id="GO:0016020">
    <property type="term" value="C:membrane"/>
    <property type="evidence" value="ECO:0007669"/>
    <property type="project" value="UniProtKB-SubCell"/>
</dbReference>